<feature type="region of interest" description="Disordered" evidence="13">
    <location>
        <begin position="17"/>
        <end position="44"/>
    </location>
</feature>
<accession>A0AAV6JD19</accession>
<dbReference type="EMBL" id="JACTNZ010000008">
    <property type="protein sequence ID" value="KAG5538030.1"/>
    <property type="molecule type" value="Genomic_DNA"/>
</dbReference>
<dbReference type="InterPro" id="IPR013083">
    <property type="entry name" value="Znf_RING/FYVE/PHD"/>
</dbReference>
<evidence type="ECO:0000256" key="3">
    <source>
        <dbReference type="ARBA" id="ARBA00003976"/>
    </source>
</evidence>
<proteinExistence type="inferred from homology"/>
<dbReference type="InterPro" id="IPR031127">
    <property type="entry name" value="E3_UB_ligase_RBR"/>
</dbReference>
<keyword evidence="11" id="KW-0862">Zinc</keyword>
<evidence type="ECO:0000256" key="6">
    <source>
        <dbReference type="ARBA" id="ARBA00022679"/>
    </source>
</evidence>
<keyword evidence="8" id="KW-0677">Repeat</keyword>
<reference evidence="16" key="1">
    <citation type="submission" date="2020-08" db="EMBL/GenBank/DDBJ databases">
        <title>Plant Genome Project.</title>
        <authorList>
            <person name="Zhang R.-G."/>
        </authorList>
    </citation>
    <scope>NUCLEOTIDE SEQUENCE</scope>
    <source>
        <strain evidence="16">WSP0</strain>
        <tissue evidence="16">Leaf</tissue>
    </source>
</reference>
<keyword evidence="6" id="KW-0808">Transferase</keyword>
<organism evidence="16 17">
    <name type="scientific">Rhododendron griersonianum</name>
    <dbReference type="NCBI Taxonomy" id="479676"/>
    <lineage>
        <taxon>Eukaryota</taxon>
        <taxon>Viridiplantae</taxon>
        <taxon>Streptophyta</taxon>
        <taxon>Embryophyta</taxon>
        <taxon>Tracheophyta</taxon>
        <taxon>Spermatophyta</taxon>
        <taxon>Magnoliopsida</taxon>
        <taxon>eudicotyledons</taxon>
        <taxon>Gunneridae</taxon>
        <taxon>Pentapetalae</taxon>
        <taxon>asterids</taxon>
        <taxon>Ericales</taxon>
        <taxon>Ericaceae</taxon>
        <taxon>Ericoideae</taxon>
        <taxon>Rhodoreae</taxon>
        <taxon>Rhododendron</taxon>
    </lineage>
</organism>
<dbReference type="EC" id="2.3.2.31" evidence="5"/>
<comment type="caution">
    <text evidence="16">The sequence shown here is derived from an EMBL/GenBank/DDBJ whole genome shotgun (WGS) entry which is preliminary data.</text>
</comment>
<dbReference type="GO" id="GO:0016567">
    <property type="term" value="P:protein ubiquitination"/>
    <property type="evidence" value="ECO:0007669"/>
    <property type="project" value="InterPro"/>
</dbReference>
<dbReference type="PROSITE" id="PS50089">
    <property type="entry name" value="ZF_RING_2"/>
    <property type="match status" value="1"/>
</dbReference>
<dbReference type="SUPFAM" id="SSF57850">
    <property type="entry name" value="RING/U-box"/>
    <property type="match status" value="2"/>
</dbReference>
<dbReference type="GO" id="GO:0061630">
    <property type="term" value="F:ubiquitin protein ligase activity"/>
    <property type="evidence" value="ECO:0007669"/>
    <property type="project" value="UniProtKB-EC"/>
</dbReference>
<dbReference type="SMART" id="SM00184">
    <property type="entry name" value="RING"/>
    <property type="match status" value="1"/>
</dbReference>
<feature type="domain" description="RING-type" evidence="14">
    <location>
        <begin position="121"/>
        <end position="169"/>
    </location>
</feature>
<keyword evidence="9 12" id="KW-0863">Zinc-finger</keyword>
<gene>
    <name evidence="16" type="ORF">RHGRI_025201</name>
</gene>
<evidence type="ECO:0000256" key="8">
    <source>
        <dbReference type="ARBA" id="ARBA00022737"/>
    </source>
</evidence>
<evidence type="ECO:0000256" key="1">
    <source>
        <dbReference type="ARBA" id="ARBA00001798"/>
    </source>
</evidence>
<dbReference type="Pfam" id="PF00097">
    <property type="entry name" value="zf-C3HC4"/>
    <property type="match status" value="1"/>
</dbReference>
<dbReference type="InterPro" id="IPR018957">
    <property type="entry name" value="Znf_C3HC4_RING-type"/>
</dbReference>
<dbReference type="SMART" id="SM00647">
    <property type="entry name" value="IBR"/>
    <property type="match status" value="1"/>
</dbReference>
<evidence type="ECO:0000256" key="13">
    <source>
        <dbReference type="SAM" id="MobiDB-lite"/>
    </source>
</evidence>
<evidence type="ECO:0000256" key="7">
    <source>
        <dbReference type="ARBA" id="ARBA00022723"/>
    </source>
</evidence>
<feature type="domain" description="RING-type" evidence="15">
    <location>
        <begin position="117"/>
        <end position="286"/>
    </location>
</feature>
<evidence type="ECO:0000256" key="10">
    <source>
        <dbReference type="ARBA" id="ARBA00022786"/>
    </source>
</evidence>
<evidence type="ECO:0000256" key="12">
    <source>
        <dbReference type="PROSITE-ProRule" id="PRU00175"/>
    </source>
</evidence>
<dbReference type="PANTHER" id="PTHR11685">
    <property type="entry name" value="RBR FAMILY RING FINGER AND IBR DOMAIN-CONTAINING"/>
    <property type="match status" value="1"/>
</dbReference>
<evidence type="ECO:0000256" key="5">
    <source>
        <dbReference type="ARBA" id="ARBA00012251"/>
    </source>
</evidence>
<evidence type="ECO:0000256" key="9">
    <source>
        <dbReference type="ARBA" id="ARBA00022771"/>
    </source>
</evidence>
<protein>
    <recommendedName>
        <fullName evidence="5">RBR-type E3 ubiquitin transferase</fullName>
        <ecNumber evidence="5">2.3.2.31</ecNumber>
    </recommendedName>
</protein>
<evidence type="ECO:0000259" key="14">
    <source>
        <dbReference type="PROSITE" id="PS50089"/>
    </source>
</evidence>
<sequence>MENIKYVPIPWLPGGQRFRIIPHHPDEDQESEPENEEEVIEEEEDDNTDVILSVLLKDPRFRHSIFSAAPNIHDLRPKKIKSFPDPQPQDLKKKGLDCSVTYTLGPPHGNYGKGQCSYVICRICSDHVPHGVEIKSIQCGHAYCRECFHVYLSEKIQEDASKVKCPVSKCETLFPPKSVRGFIPEQVFDRWIRGLTESSVLAQPLYIRCPFEWCGKWFVDDERGFLIRACPNCWRLFCMKCKVGWHMGKSCAQYKFEEDLERQLLRGAPRRGGWSDFGGRRIIIIN</sequence>
<evidence type="ECO:0000256" key="2">
    <source>
        <dbReference type="ARBA" id="ARBA00001947"/>
    </source>
</evidence>
<dbReference type="Pfam" id="PF01485">
    <property type="entry name" value="IBR"/>
    <property type="match status" value="1"/>
</dbReference>
<keyword evidence="10" id="KW-0833">Ubl conjugation pathway</keyword>
<evidence type="ECO:0000313" key="16">
    <source>
        <dbReference type="EMBL" id="KAG5538030.1"/>
    </source>
</evidence>
<comment type="similarity">
    <text evidence="4">Belongs to the RBR family. Ariadne subfamily.</text>
</comment>
<dbReference type="InterPro" id="IPR002867">
    <property type="entry name" value="IBR_dom"/>
</dbReference>
<evidence type="ECO:0000259" key="15">
    <source>
        <dbReference type="PROSITE" id="PS51873"/>
    </source>
</evidence>
<evidence type="ECO:0000256" key="11">
    <source>
        <dbReference type="ARBA" id="ARBA00022833"/>
    </source>
</evidence>
<comment type="catalytic activity">
    <reaction evidence="1">
        <text>[E2 ubiquitin-conjugating enzyme]-S-ubiquitinyl-L-cysteine + [acceptor protein]-L-lysine = [E2 ubiquitin-conjugating enzyme]-L-cysteine + [acceptor protein]-N(6)-ubiquitinyl-L-lysine.</text>
        <dbReference type="EC" id="2.3.2.31"/>
    </reaction>
</comment>
<feature type="compositionally biased region" description="Acidic residues" evidence="13">
    <location>
        <begin position="27"/>
        <end position="44"/>
    </location>
</feature>
<comment type="cofactor">
    <cofactor evidence="2">
        <name>Zn(2+)</name>
        <dbReference type="ChEBI" id="CHEBI:29105"/>
    </cofactor>
</comment>
<keyword evidence="7" id="KW-0479">Metal-binding</keyword>
<comment type="function">
    <text evidence="3">Might act as an E3 ubiquitin-protein ligase, or as part of E3 complex, which accepts ubiquitin from specific E2 ubiquitin-conjugating enzymes and then transfers it to substrates.</text>
</comment>
<dbReference type="GO" id="GO:0008270">
    <property type="term" value="F:zinc ion binding"/>
    <property type="evidence" value="ECO:0007669"/>
    <property type="project" value="UniProtKB-KW"/>
</dbReference>
<dbReference type="InterPro" id="IPR001841">
    <property type="entry name" value="Znf_RING"/>
</dbReference>
<dbReference type="PROSITE" id="PS51873">
    <property type="entry name" value="TRIAD"/>
    <property type="match status" value="1"/>
</dbReference>
<dbReference type="AlphaFoldDB" id="A0AAV6JD19"/>
<keyword evidence="17" id="KW-1185">Reference proteome</keyword>
<evidence type="ECO:0000256" key="4">
    <source>
        <dbReference type="ARBA" id="ARBA00005884"/>
    </source>
</evidence>
<name>A0AAV6JD19_9ERIC</name>
<dbReference type="Proteomes" id="UP000823749">
    <property type="component" value="Chromosome 8"/>
</dbReference>
<dbReference type="InterPro" id="IPR044066">
    <property type="entry name" value="TRIAD_supradom"/>
</dbReference>
<evidence type="ECO:0000313" key="17">
    <source>
        <dbReference type="Proteomes" id="UP000823749"/>
    </source>
</evidence>
<dbReference type="Gene3D" id="3.30.40.10">
    <property type="entry name" value="Zinc/RING finger domain, C3HC4 (zinc finger)"/>
    <property type="match status" value="1"/>
</dbReference>